<protein>
    <submittedName>
        <fullName evidence="1">Putative ovule protein</fullName>
    </submittedName>
</protein>
<proteinExistence type="predicted"/>
<evidence type="ECO:0000313" key="1">
    <source>
        <dbReference type="EMBL" id="JAP11056.1"/>
    </source>
</evidence>
<sequence>MWICFCLLKVLWQWYFSSAFYIFVYKVEAPCMKFMTETLVRCIKDFPYAHSISYFDACVIAMLKCESSSFNCFYLAYWLDQNV</sequence>
<reference evidence="1" key="1">
    <citation type="submission" date="2015-12" db="EMBL/GenBank/DDBJ databases">
        <title>Gene expression during late stages of embryo sac development: a critical building block for successful pollen-pistil interactions.</title>
        <authorList>
            <person name="Liu Y."/>
            <person name="Joly V."/>
            <person name="Sabar M."/>
            <person name="Matton D.P."/>
        </authorList>
    </citation>
    <scope>NUCLEOTIDE SEQUENCE</scope>
</reference>
<dbReference type="AlphaFoldDB" id="A0A0V0GUD8"/>
<organism evidence="1">
    <name type="scientific">Solanum chacoense</name>
    <name type="common">Chaco potato</name>
    <dbReference type="NCBI Taxonomy" id="4108"/>
    <lineage>
        <taxon>Eukaryota</taxon>
        <taxon>Viridiplantae</taxon>
        <taxon>Streptophyta</taxon>
        <taxon>Embryophyta</taxon>
        <taxon>Tracheophyta</taxon>
        <taxon>Spermatophyta</taxon>
        <taxon>Magnoliopsida</taxon>
        <taxon>eudicotyledons</taxon>
        <taxon>Gunneridae</taxon>
        <taxon>Pentapetalae</taxon>
        <taxon>asterids</taxon>
        <taxon>lamiids</taxon>
        <taxon>Solanales</taxon>
        <taxon>Solanaceae</taxon>
        <taxon>Solanoideae</taxon>
        <taxon>Solaneae</taxon>
        <taxon>Solanum</taxon>
    </lineage>
</organism>
<accession>A0A0V0GUD8</accession>
<name>A0A0V0GUD8_SOLCH</name>
<dbReference type="EMBL" id="GEDG01031999">
    <property type="protein sequence ID" value="JAP11056.1"/>
    <property type="molecule type" value="Transcribed_RNA"/>
</dbReference>